<reference evidence="1 2" key="2">
    <citation type="journal article" date="2010" name="J. Bacteriol.">
        <title>Genome sequence of the polysaccharide-degrading, thermophilic anaerobe Spirochaeta thermophila DSM 6192.</title>
        <authorList>
            <person name="Angelov A."/>
            <person name="Liebl S."/>
            <person name="Ballschmiter M."/>
            <person name="Bomeke M."/>
            <person name="Lehmann R."/>
            <person name="Liesegang H."/>
            <person name="Daniel R."/>
            <person name="Liebl W."/>
        </authorList>
    </citation>
    <scope>NUCLEOTIDE SEQUENCE [LARGE SCALE GENOMIC DNA]</scope>
    <source>
        <strain evidence="2">ATCC 49972 / DSM 6192 / RI 19.B1</strain>
    </source>
</reference>
<dbReference type="EMBL" id="CP001698">
    <property type="protein sequence ID" value="ADN01438.1"/>
    <property type="molecule type" value="Genomic_DNA"/>
</dbReference>
<dbReference type="KEGG" id="sta:STHERM_c04660"/>
<dbReference type="Proteomes" id="UP000001296">
    <property type="component" value="Chromosome"/>
</dbReference>
<proteinExistence type="predicted"/>
<accession>E0RQ54</accession>
<reference key="1">
    <citation type="submission" date="2009-08" db="EMBL/GenBank/DDBJ databases">
        <title>The genome sequence of Spirochaeta thermophila DSM6192.</title>
        <authorList>
            <person name="Angelov A."/>
            <person name="Mientus M."/>
            <person name="Wittenberg S."/>
            <person name="Lehmann R."/>
            <person name="Liesegang H."/>
            <person name="Daniel R."/>
            <person name="Liebl W."/>
        </authorList>
    </citation>
    <scope>NUCLEOTIDE SEQUENCE</scope>
    <source>
        <strain>DSM 6192</strain>
    </source>
</reference>
<dbReference type="HOGENOM" id="CLU_1209194_0_0_12"/>
<dbReference type="AlphaFoldDB" id="E0RQ54"/>
<evidence type="ECO:0000313" key="2">
    <source>
        <dbReference type="Proteomes" id="UP000001296"/>
    </source>
</evidence>
<dbReference type="PaxDb" id="665571-STHERM_c04660"/>
<organism evidence="1 2">
    <name type="scientific">Winmispira thermophila (strain ATCC 49972 / DSM 6192 / RI 19.B1)</name>
    <name type="common">Spirochaeta thermophila</name>
    <dbReference type="NCBI Taxonomy" id="665571"/>
    <lineage>
        <taxon>Bacteria</taxon>
        <taxon>Pseudomonadati</taxon>
        <taxon>Spirochaetota</taxon>
        <taxon>Spirochaetia</taxon>
        <taxon>Winmispirales</taxon>
        <taxon>Winmispiraceae</taxon>
        <taxon>Winmispira</taxon>
    </lineage>
</organism>
<gene>
    <name evidence="1" type="ordered locus">STHERM_c04660</name>
</gene>
<name>E0RQ54_WINT6</name>
<sequence length="250" mass="27582">MFVVSSVERDVSRLCVFAAARVVFAYVHCLRGEEGREWEYGVRFLREALVEEGEVGGEGVEGALEGVRERAARRAWERQCGYRRRFTTPEVIGRVIEAARDVREAEVWTTGAVGFRVGVQRLASALHHAGEWAEVGGDRPGMGVLGEVRREVEAAGRRWGVVWGVRFEGERLASALASMVGLGFGVERGDVGEVWEWVRGVDGRLGEWWGEGVGAEGEDVWVRVLGVVVGWERRLQGVRGCGSPTKNPCT</sequence>
<protein>
    <submittedName>
        <fullName evidence="1">Uncharacterized protein</fullName>
    </submittedName>
</protein>
<evidence type="ECO:0000313" key="1">
    <source>
        <dbReference type="EMBL" id="ADN01438.1"/>
    </source>
</evidence>